<dbReference type="STRING" id="4577.A0A1D6PRY3"/>
<dbReference type="AlphaFoldDB" id="A0A1D6PRY3"/>
<dbReference type="PRINTS" id="PR00625">
    <property type="entry name" value="JDOMAIN"/>
</dbReference>
<dbReference type="SUPFAM" id="SSF46565">
    <property type="entry name" value="Chaperone J-domain"/>
    <property type="match status" value="1"/>
</dbReference>
<proteinExistence type="predicted"/>
<sequence>MAASTASRIFTPFLHRHQRRTKAVVVAAASPPDAEPTPATADGAGPGKKKTVDTRIHWSNPDEGWVGGKAKKEGDGRGSSKNEPLGGRFADLINNAAESHYQLSSSPIHAHMSFWIAVQLFLGIAPEADIEEIKTAYRRLSKEYHPDTTTLPLKVASQKFIRLREVYNVLSKEETRRFYDWTLAQEAESRRLQQLRSRLEDPYEQDIINYKPVPDMVDRLGGKNMKLSDQAMTALTIDIVIIIISICCIIYAVFFKEQY</sequence>
<dbReference type="InterPro" id="IPR044618">
    <property type="entry name" value="NdhT-like"/>
</dbReference>
<dbReference type="GO" id="GO:0005783">
    <property type="term" value="C:endoplasmic reticulum"/>
    <property type="evidence" value="ECO:0007669"/>
    <property type="project" value="UniProtKB-ARBA"/>
</dbReference>
<dbReference type="Pfam" id="PF00226">
    <property type="entry name" value="DnaJ"/>
    <property type="match status" value="1"/>
</dbReference>
<dbReference type="EMBL" id="CM000780">
    <property type="protein sequence ID" value="AQK49477.1"/>
    <property type="molecule type" value="Genomic_DNA"/>
</dbReference>
<dbReference type="SMART" id="SM00271">
    <property type="entry name" value="DnaJ"/>
    <property type="match status" value="1"/>
</dbReference>
<dbReference type="PANTHER" id="PTHR45283:SF1">
    <property type="entry name" value="NAD(P)H-QUINONE OXIDOREDUCTASE SUBUNIT T, CHLOROPLASTIC"/>
    <property type="match status" value="1"/>
</dbReference>
<keyword evidence="5" id="KW-0143">Chaperone</keyword>
<dbReference type="ExpressionAtlas" id="A0A1D6PRY3">
    <property type="expression patterns" value="baseline and differential"/>
</dbReference>
<dbReference type="GO" id="GO:0016020">
    <property type="term" value="C:membrane"/>
    <property type="evidence" value="ECO:0007669"/>
    <property type="project" value="UniProtKB-SubCell"/>
</dbReference>
<evidence type="ECO:0000256" key="4">
    <source>
        <dbReference type="ARBA" id="ARBA00023136"/>
    </source>
</evidence>
<dbReference type="InterPro" id="IPR001623">
    <property type="entry name" value="DnaJ_domain"/>
</dbReference>
<dbReference type="OMA" id="KRRFYDW"/>
<keyword evidence="8" id="KW-0346">Stress response</keyword>
<evidence type="ECO:0000256" key="7">
    <source>
        <dbReference type="SAM" id="Phobius"/>
    </source>
</evidence>
<evidence type="ECO:0000313" key="8">
    <source>
        <dbReference type="EMBL" id="AQK49477.1"/>
    </source>
</evidence>
<dbReference type="SMR" id="A0A1D6PRY3"/>
<evidence type="ECO:0000256" key="5">
    <source>
        <dbReference type="ARBA" id="ARBA00023186"/>
    </source>
</evidence>
<dbReference type="FunCoup" id="A0A1D6PRY3">
    <property type="interactions" value="323"/>
</dbReference>
<keyword evidence="3 7" id="KW-1133">Transmembrane helix</keyword>
<dbReference type="CDD" id="cd06257">
    <property type="entry name" value="DnaJ"/>
    <property type="match status" value="1"/>
</dbReference>
<evidence type="ECO:0000256" key="2">
    <source>
        <dbReference type="ARBA" id="ARBA00022692"/>
    </source>
</evidence>
<dbReference type="Gene3D" id="1.10.287.110">
    <property type="entry name" value="DnaJ domain"/>
    <property type="match status" value="1"/>
</dbReference>
<evidence type="ECO:0000256" key="6">
    <source>
        <dbReference type="SAM" id="MobiDB-lite"/>
    </source>
</evidence>
<name>A0A1D6PRY3_MAIZE</name>
<organism evidence="8">
    <name type="scientific">Zea mays</name>
    <name type="common">Maize</name>
    <dbReference type="NCBI Taxonomy" id="4577"/>
    <lineage>
        <taxon>Eukaryota</taxon>
        <taxon>Viridiplantae</taxon>
        <taxon>Streptophyta</taxon>
        <taxon>Embryophyta</taxon>
        <taxon>Tracheophyta</taxon>
        <taxon>Spermatophyta</taxon>
        <taxon>Magnoliopsida</taxon>
        <taxon>Liliopsida</taxon>
        <taxon>Poales</taxon>
        <taxon>Poaceae</taxon>
        <taxon>PACMAD clade</taxon>
        <taxon>Panicoideae</taxon>
        <taxon>Andropogonodae</taxon>
        <taxon>Andropogoneae</taxon>
        <taxon>Tripsacinae</taxon>
        <taxon>Zea</taxon>
    </lineage>
</organism>
<feature type="transmembrane region" description="Helical" evidence="7">
    <location>
        <begin position="233"/>
        <end position="254"/>
    </location>
</feature>
<feature type="region of interest" description="Disordered" evidence="6">
    <location>
        <begin position="28"/>
        <end position="86"/>
    </location>
</feature>
<dbReference type="PaxDb" id="4577-GRMZM2G124644_P01"/>
<dbReference type="PROSITE" id="PS50076">
    <property type="entry name" value="DNAJ_2"/>
    <property type="match status" value="1"/>
</dbReference>
<feature type="compositionally biased region" description="Low complexity" evidence="6">
    <location>
        <begin position="28"/>
        <end position="43"/>
    </location>
</feature>
<keyword evidence="2 7" id="KW-0812">Transmembrane</keyword>
<keyword evidence="4 7" id="KW-0472">Membrane</keyword>
<accession>A0A1D6PRY3</accession>
<dbReference type="InParanoid" id="A0A1D6PRY3"/>
<dbReference type="PANTHER" id="PTHR45283">
    <property type="entry name" value="NAD(P)H-QUINONE OXIDOREDUCTASE SUBUNIT T, CHLOROPLASTIC"/>
    <property type="match status" value="1"/>
</dbReference>
<dbReference type="FunFam" id="1.10.287.110:FF:000087">
    <property type="entry name" value="DnaJ homolog subfamily C member 4"/>
    <property type="match status" value="1"/>
</dbReference>
<dbReference type="eggNOG" id="KOG0715">
    <property type="taxonomic scope" value="Eukaryota"/>
</dbReference>
<evidence type="ECO:0000256" key="3">
    <source>
        <dbReference type="ARBA" id="ARBA00022989"/>
    </source>
</evidence>
<feature type="compositionally biased region" description="Basic and acidic residues" evidence="6">
    <location>
        <begin position="70"/>
        <end position="80"/>
    </location>
</feature>
<reference evidence="8" key="1">
    <citation type="submission" date="2015-12" db="EMBL/GenBank/DDBJ databases">
        <title>Update maize B73 reference genome by single molecule sequencing technologies.</title>
        <authorList>
            <consortium name="Maize Genome Sequencing Project"/>
            <person name="Ware D."/>
        </authorList>
    </citation>
    <scope>NUCLEOTIDE SEQUENCE</scope>
    <source>
        <tissue evidence="8">Seedling</tissue>
    </source>
</reference>
<dbReference type="InterPro" id="IPR036869">
    <property type="entry name" value="J_dom_sf"/>
</dbReference>
<evidence type="ECO:0000256" key="1">
    <source>
        <dbReference type="ARBA" id="ARBA00004167"/>
    </source>
</evidence>
<protein>
    <submittedName>
        <fullName evidence="8">Heat shock protein binding protein</fullName>
    </submittedName>
</protein>
<comment type="subcellular location">
    <subcellularLocation>
        <location evidence="1">Membrane</location>
        <topology evidence="1">Single-pass membrane protein</topology>
    </subcellularLocation>
</comment>
<gene>
    <name evidence="8" type="ORF">ZEAMMB73_Zm00001d049048</name>
</gene>